<keyword evidence="1" id="KW-1133">Transmembrane helix</keyword>
<dbReference type="Proteomes" id="UP000322983">
    <property type="component" value="Chromosome"/>
</dbReference>
<feature type="transmembrane region" description="Helical" evidence="1">
    <location>
        <begin position="26"/>
        <end position="47"/>
    </location>
</feature>
<keyword evidence="3" id="KW-1185">Reference proteome</keyword>
<proteinExistence type="predicted"/>
<sequence>MTPCPTFYLCCYLRVMEMTTEGFRSLVYAVEIVFVFVFLYLFDILYIKNGPAFYAVLGIALFISLYLGYLLMKNVQKYFNY</sequence>
<feature type="transmembrane region" description="Helical" evidence="1">
    <location>
        <begin position="53"/>
        <end position="72"/>
    </location>
</feature>
<evidence type="ECO:0000256" key="1">
    <source>
        <dbReference type="SAM" id="Phobius"/>
    </source>
</evidence>
<accession>A0A510DSB9</accession>
<keyword evidence="1" id="KW-0812">Transmembrane</keyword>
<dbReference type="AlphaFoldDB" id="A0A510DSB9"/>
<dbReference type="STRING" id="1294262.GCA_001316085_02240"/>
<evidence type="ECO:0000313" key="3">
    <source>
        <dbReference type="Proteomes" id="UP000322983"/>
    </source>
</evidence>
<keyword evidence="1" id="KW-0472">Membrane</keyword>
<reference evidence="2 3" key="1">
    <citation type="journal article" date="2020" name="Int. J. Syst. Evol. Microbiol.">
        <title>Sulfuracidifex tepidarius gen. nov., sp. nov. and transfer of Sulfolobus metallicus Huber and Stetter 1992 to the genus Sulfuracidifex as Sulfuracidifex metallicus comb. nov.</title>
        <authorList>
            <person name="Itoh T."/>
            <person name="Miura T."/>
            <person name="Sakai H.D."/>
            <person name="Kato S."/>
            <person name="Ohkuma M."/>
            <person name="Takashina T."/>
        </authorList>
    </citation>
    <scope>NUCLEOTIDE SEQUENCE [LARGE SCALE GENOMIC DNA]</scope>
    <source>
        <strain evidence="2 3">IC-006</strain>
    </source>
</reference>
<name>A0A510DSB9_9CREN</name>
<protein>
    <submittedName>
        <fullName evidence="2">Uncharacterized protein</fullName>
    </submittedName>
</protein>
<evidence type="ECO:0000313" key="2">
    <source>
        <dbReference type="EMBL" id="BBG23055.1"/>
    </source>
</evidence>
<organism evidence="2 3">
    <name type="scientific">Sulfuracidifex tepidarius</name>
    <dbReference type="NCBI Taxonomy" id="1294262"/>
    <lineage>
        <taxon>Archaea</taxon>
        <taxon>Thermoproteota</taxon>
        <taxon>Thermoprotei</taxon>
        <taxon>Sulfolobales</taxon>
        <taxon>Sulfolobaceae</taxon>
        <taxon>Sulfuracidifex</taxon>
    </lineage>
</organism>
<dbReference type="KEGG" id="step:IC006_0339"/>
<gene>
    <name evidence="2" type="ORF">IC006_0339</name>
</gene>
<dbReference type="EMBL" id="AP018929">
    <property type="protein sequence ID" value="BBG23055.1"/>
    <property type="molecule type" value="Genomic_DNA"/>
</dbReference>